<keyword evidence="5" id="KW-0496">Mitochondrion</keyword>
<proteinExistence type="inferred from homology"/>
<dbReference type="FunFam" id="2.60.300.12:FF:000006">
    <property type="entry name" value="Iron-sulfur cluster assembly 2 mitochondrial"/>
    <property type="match status" value="1"/>
</dbReference>
<dbReference type="EMBL" id="JAEHOC010000029">
    <property type="protein sequence ID" value="KAG2429875.1"/>
    <property type="molecule type" value="Genomic_DNA"/>
</dbReference>
<comment type="similarity">
    <text evidence="2">Belongs to the HesB/IscA family.</text>
</comment>
<dbReference type="PANTHER" id="PTHR43011:SF1">
    <property type="entry name" value="IRON-SULFUR CLUSTER ASSEMBLY 2 HOMOLOG, MITOCHONDRIAL"/>
    <property type="match status" value="1"/>
</dbReference>
<evidence type="ECO:0000256" key="3">
    <source>
        <dbReference type="ARBA" id="ARBA00022723"/>
    </source>
</evidence>
<dbReference type="NCBIfam" id="TIGR00049">
    <property type="entry name" value="iron-sulfur cluster assembly accessory protein"/>
    <property type="match status" value="1"/>
</dbReference>
<dbReference type="PANTHER" id="PTHR43011">
    <property type="entry name" value="IRON-SULFUR CLUSTER ASSEMBLY 2 HOMOLOG, MITOCHONDRIAL"/>
    <property type="match status" value="1"/>
</dbReference>
<gene>
    <name evidence="7" type="ORF">HXX76_010655</name>
</gene>
<dbReference type="OrthoDB" id="1938621at2759"/>
<dbReference type="InterPro" id="IPR000361">
    <property type="entry name" value="ATAP_core_dom"/>
</dbReference>
<dbReference type="InterPro" id="IPR016092">
    <property type="entry name" value="ATAP"/>
</dbReference>
<organism evidence="7 8">
    <name type="scientific">Chlamydomonas incerta</name>
    <dbReference type="NCBI Taxonomy" id="51695"/>
    <lineage>
        <taxon>Eukaryota</taxon>
        <taxon>Viridiplantae</taxon>
        <taxon>Chlorophyta</taxon>
        <taxon>core chlorophytes</taxon>
        <taxon>Chlorophyceae</taxon>
        <taxon>CS clade</taxon>
        <taxon>Chlamydomonadales</taxon>
        <taxon>Chlamydomonadaceae</taxon>
        <taxon>Chlamydomonas</taxon>
    </lineage>
</organism>
<dbReference type="Proteomes" id="UP000650467">
    <property type="component" value="Unassembled WGS sequence"/>
</dbReference>
<dbReference type="GO" id="GO:0120510">
    <property type="term" value="C:mitochondrial [4Fe-4S] assembly complex"/>
    <property type="evidence" value="ECO:0007669"/>
    <property type="project" value="UniProtKB-ARBA"/>
</dbReference>
<accession>A0A835T0R2</accession>
<feature type="domain" description="Core" evidence="6">
    <location>
        <begin position="79"/>
        <end position="179"/>
    </location>
</feature>
<keyword evidence="8" id="KW-1185">Reference proteome</keyword>
<dbReference type="AlphaFoldDB" id="A0A835T0R2"/>
<keyword evidence="4" id="KW-0408">Iron</keyword>
<dbReference type="GO" id="GO:0016226">
    <property type="term" value="P:iron-sulfur cluster assembly"/>
    <property type="evidence" value="ECO:0007669"/>
    <property type="project" value="InterPro"/>
</dbReference>
<evidence type="ECO:0000259" key="6">
    <source>
        <dbReference type="Pfam" id="PF01521"/>
    </source>
</evidence>
<sequence length="187" mass="19276">MLSRAALRAGAALAERVLSGSLAQSASQAASSGVPAFGAATVGASQRGLAHAWASSAPVLRLFSSAASPELQQEAQGLVIHPSAAARLRELQAEKPGEPLVLRIEVEGGGCSGFQYKFKLDGAVQEGDVVYETDGGRVVCDTISLEFLRGATLEFEDTLMRAAFSISKNPNAEASCGCGSSFAAKMK</sequence>
<evidence type="ECO:0000256" key="1">
    <source>
        <dbReference type="ARBA" id="ARBA00004173"/>
    </source>
</evidence>
<evidence type="ECO:0000256" key="5">
    <source>
        <dbReference type="ARBA" id="ARBA00023128"/>
    </source>
</evidence>
<keyword evidence="3" id="KW-0479">Metal-binding</keyword>
<evidence type="ECO:0000256" key="2">
    <source>
        <dbReference type="ARBA" id="ARBA00006718"/>
    </source>
</evidence>
<protein>
    <recommendedName>
        <fullName evidence="6">Core domain-containing protein</fullName>
    </recommendedName>
</protein>
<evidence type="ECO:0000313" key="7">
    <source>
        <dbReference type="EMBL" id="KAG2429875.1"/>
    </source>
</evidence>
<dbReference type="InterPro" id="IPR035903">
    <property type="entry name" value="HesB-like_dom_sf"/>
</dbReference>
<dbReference type="Gene3D" id="2.60.300.12">
    <property type="entry name" value="HesB-like domain"/>
    <property type="match status" value="1"/>
</dbReference>
<name>A0A835T0R2_CHLIN</name>
<comment type="caution">
    <text evidence="7">The sequence shown here is derived from an EMBL/GenBank/DDBJ whole genome shotgun (WGS) entry which is preliminary data.</text>
</comment>
<dbReference type="GO" id="GO:0051537">
    <property type="term" value="F:2 iron, 2 sulfur cluster binding"/>
    <property type="evidence" value="ECO:0007669"/>
    <property type="project" value="TreeGrafter"/>
</dbReference>
<reference evidence="7" key="1">
    <citation type="journal article" date="2020" name="bioRxiv">
        <title>Comparative genomics of Chlamydomonas.</title>
        <authorList>
            <person name="Craig R.J."/>
            <person name="Hasan A.R."/>
            <person name="Ness R.W."/>
            <person name="Keightley P.D."/>
        </authorList>
    </citation>
    <scope>NUCLEOTIDE SEQUENCE</scope>
    <source>
        <strain evidence="7">SAG 7.73</strain>
    </source>
</reference>
<evidence type="ECO:0000313" key="8">
    <source>
        <dbReference type="Proteomes" id="UP000650467"/>
    </source>
</evidence>
<dbReference type="Pfam" id="PF01521">
    <property type="entry name" value="Fe-S_biosyn"/>
    <property type="match status" value="1"/>
</dbReference>
<comment type="subcellular location">
    <subcellularLocation>
        <location evidence="1">Mitochondrion</location>
    </subcellularLocation>
</comment>
<dbReference type="SUPFAM" id="SSF89360">
    <property type="entry name" value="HesB-like domain"/>
    <property type="match status" value="1"/>
</dbReference>
<dbReference type="GO" id="GO:0005506">
    <property type="term" value="F:iron ion binding"/>
    <property type="evidence" value="ECO:0007669"/>
    <property type="project" value="TreeGrafter"/>
</dbReference>
<evidence type="ECO:0000256" key="4">
    <source>
        <dbReference type="ARBA" id="ARBA00023004"/>
    </source>
</evidence>
<dbReference type="GO" id="GO:0051539">
    <property type="term" value="F:4 iron, 4 sulfur cluster binding"/>
    <property type="evidence" value="ECO:0007669"/>
    <property type="project" value="TreeGrafter"/>
</dbReference>